<comment type="caution">
    <text evidence="3">The sequence shown here is derived from an EMBL/GenBank/DDBJ whole genome shotgun (WGS) entry which is preliminary data.</text>
</comment>
<feature type="transmembrane region" description="Helical" evidence="1">
    <location>
        <begin position="96"/>
        <end position="116"/>
    </location>
</feature>
<feature type="transmembrane region" description="Helical" evidence="1">
    <location>
        <begin position="181"/>
        <end position="199"/>
    </location>
</feature>
<dbReference type="InterPro" id="IPR052901">
    <property type="entry name" value="Bact_TGase-like"/>
</dbReference>
<dbReference type="InterPro" id="IPR038765">
    <property type="entry name" value="Papain-like_cys_pep_sf"/>
</dbReference>
<dbReference type="EMBL" id="JBFSHR010000026">
    <property type="protein sequence ID" value="MEX6429817.1"/>
    <property type="molecule type" value="Genomic_DNA"/>
</dbReference>
<proteinExistence type="predicted"/>
<organism evidence="3 4">
    <name type="scientific">Ferrimicrobium acidiphilum</name>
    <dbReference type="NCBI Taxonomy" id="121039"/>
    <lineage>
        <taxon>Bacteria</taxon>
        <taxon>Bacillati</taxon>
        <taxon>Actinomycetota</taxon>
        <taxon>Acidimicrobiia</taxon>
        <taxon>Acidimicrobiales</taxon>
        <taxon>Acidimicrobiaceae</taxon>
        <taxon>Ferrimicrobium</taxon>
    </lineage>
</organism>
<keyword evidence="1" id="KW-1133">Transmembrane helix</keyword>
<evidence type="ECO:0000259" key="2">
    <source>
        <dbReference type="SMART" id="SM00460"/>
    </source>
</evidence>
<dbReference type="Gene3D" id="3.10.620.30">
    <property type="match status" value="1"/>
</dbReference>
<dbReference type="InterPro" id="IPR025403">
    <property type="entry name" value="TgpA-like_C"/>
</dbReference>
<dbReference type="Pfam" id="PF11992">
    <property type="entry name" value="TgpA_N"/>
    <property type="match status" value="1"/>
</dbReference>
<evidence type="ECO:0000313" key="4">
    <source>
        <dbReference type="Proteomes" id="UP001560267"/>
    </source>
</evidence>
<dbReference type="SMART" id="SM00460">
    <property type="entry name" value="TGc"/>
    <property type="match status" value="1"/>
</dbReference>
<dbReference type="Proteomes" id="UP001560267">
    <property type="component" value="Unassembled WGS sequence"/>
</dbReference>
<dbReference type="PANTHER" id="PTHR42736:SF1">
    <property type="entry name" value="PROTEIN-GLUTAMINE GAMMA-GLUTAMYLTRANSFERASE"/>
    <property type="match status" value="1"/>
</dbReference>
<gene>
    <name evidence="3" type="ORF">AB6A68_08200</name>
</gene>
<dbReference type="Pfam" id="PF13559">
    <property type="entry name" value="DUF4129"/>
    <property type="match status" value="1"/>
</dbReference>
<feature type="domain" description="Transglutaminase-like" evidence="2">
    <location>
        <begin position="437"/>
        <end position="508"/>
    </location>
</feature>
<keyword evidence="1" id="KW-0812">Transmembrane</keyword>
<dbReference type="InterPro" id="IPR002931">
    <property type="entry name" value="Transglutaminase-like"/>
</dbReference>
<feature type="transmembrane region" description="Helical" evidence="1">
    <location>
        <begin position="149"/>
        <end position="165"/>
    </location>
</feature>
<keyword evidence="4" id="KW-1185">Reference proteome</keyword>
<dbReference type="InterPro" id="IPR021878">
    <property type="entry name" value="TgpA_N"/>
</dbReference>
<evidence type="ECO:0000313" key="3">
    <source>
        <dbReference type="EMBL" id="MEX6429817.1"/>
    </source>
</evidence>
<feature type="transmembrane region" description="Helical" evidence="1">
    <location>
        <begin position="125"/>
        <end position="143"/>
    </location>
</feature>
<keyword evidence="1" id="KW-0472">Membrane</keyword>
<evidence type="ECO:0000256" key="1">
    <source>
        <dbReference type="SAM" id="Phobius"/>
    </source>
</evidence>
<dbReference type="SUPFAM" id="SSF54001">
    <property type="entry name" value="Cysteine proteinases"/>
    <property type="match status" value="1"/>
</dbReference>
<dbReference type="Pfam" id="PF01841">
    <property type="entry name" value="Transglut_core"/>
    <property type="match status" value="1"/>
</dbReference>
<accession>A0ABV3Y2L9</accession>
<sequence>MKRSPLLGLWACALLWPFVHSGGYPDAFFLSLTPVLLQAGDQWLHWSLRYLHWSVVLYLELCLAWGRWVPLGAIDAAFHGVVHQLFTLSPSQWTQISAHVATPFVLLGCLVGWGIFRVCDNYRRVVALLVIGVVMICVGHALWNLPAEFALASYLTIGLALLVWVHRREFTRAGADVNQRGVLNTLSVLVVLIPVIVGFEAPSHPPVNLGGLLSGYLTAFGTNTATTGYGAGVTEIDHSLVPNQAPVFVAHANAPYYWQAATYTTFNGLSWSNRGPSSTFEQLAGGSDVPILGPYFEGSRTVRVNATITDLARRPFTSLFYTGAPLKFSLTSIVHTRSGRILAPGARSYTVSALEPLYSPGSLDTRGVGVAPQGLRADLELPAGLSPRVGQLARRVVGAGTSGAFNVAMMIKHYLDTHYRYSYQVHTSTRDIVNEFLFVGHQGYCDQFSTAFIMMMRSLGIPARWVVGYDPGTYVKSLGGYLIRQVDAHSWAQIWIQGDGWVPVDPTPGFHFPHHSTVAATTNVSPSHPSPTPTSPVVAPAPAPSLNAQAHLRKVSAPTVSRRTTQHGSSNVVSEELAGIGVLLLVSGAIAVWQWRRRSSLLRDTVKQWADLQRLSRRSFGPNWRSDSPREWGESWTNQFPHDTAIVWPLVRLFETAFYAERSLTPEQRLEARRLWRTIRGRARRLRQSRRT</sequence>
<reference evidence="3 4" key="1">
    <citation type="submission" date="2024-07" db="EMBL/GenBank/DDBJ databases">
        <title>Draft Genome Sequence of Ferrimicrobium acidiphilum Strain YE2023, Isolated from a Pulp of Bioleach Reactor.</title>
        <authorList>
            <person name="Elkina Y.A."/>
            <person name="Bulaeva A.G."/>
            <person name="Beletsky A.V."/>
            <person name="Mardanov A.V."/>
        </authorList>
    </citation>
    <scope>NUCLEOTIDE SEQUENCE [LARGE SCALE GENOMIC DNA]</scope>
    <source>
        <strain evidence="3 4">YE2023</strain>
    </source>
</reference>
<dbReference type="PANTHER" id="PTHR42736">
    <property type="entry name" value="PROTEIN-GLUTAMINE GAMMA-GLUTAMYLTRANSFERASE"/>
    <property type="match status" value="1"/>
</dbReference>
<protein>
    <submittedName>
        <fullName evidence="3">Transglutaminase domain-containing protein</fullName>
    </submittedName>
</protein>
<name>A0ABV3Y2L9_9ACTN</name>
<dbReference type="RefSeq" id="WP_369084538.1">
    <property type="nucleotide sequence ID" value="NZ_JBFSHR010000026.1"/>
</dbReference>